<evidence type="ECO:0000313" key="3">
    <source>
        <dbReference type="Proteomes" id="UP000005408"/>
    </source>
</evidence>
<keyword evidence="3" id="KW-1185">Reference proteome</keyword>
<dbReference type="AlphaFoldDB" id="A0A8W8LTE4"/>
<reference evidence="2" key="1">
    <citation type="submission" date="2022-08" db="UniProtKB">
        <authorList>
            <consortium name="EnsemblMetazoa"/>
        </authorList>
    </citation>
    <scope>IDENTIFICATION</scope>
    <source>
        <strain evidence="2">05x7-T-G4-1.051#20</strain>
    </source>
</reference>
<accession>A0A8W8LTE4</accession>
<feature type="compositionally biased region" description="Basic and acidic residues" evidence="1">
    <location>
        <begin position="14"/>
        <end position="26"/>
    </location>
</feature>
<feature type="region of interest" description="Disordered" evidence="1">
    <location>
        <begin position="1"/>
        <end position="30"/>
    </location>
</feature>
<sequence length="75" mass="8141">MVHGENSPSVPKLVELEHNPDTDTERATTQNHSMAAATVQGLPLNQKPLPAIPIHVKNDTGVHNMGTIYLHIQGK</sequence>
<dbReference type="Proteomes" id="UP000005408">
    <property type="component" value="Unassembled WGS sequence"/>
</dbReference>
<organism evidence="2 3">
    <name type="scientific">Magallana gigas</name>
    <name type="common">Pacific oyster</name>
    <name type="synonym">Crassostrea gigas</name>
    <dbReference type="NCBI Taxonomy" id="29159"/>
    <lineage>
        <taxon>Eukaryota</taxon>
        <taxon>Metazoa</taxon>
        <taxon>Spiralia</taxon>
        <taxon>Lophotrochozoa</taxon>
        <taxon>Mollusca</taxon>
        <taxon>Bivalvia</taxon>
        <taxon>Autobranchia</taxon>
        <taxon>Pteriomorphia</taxon>
        <taxon>Ostreida</taxon>
        <taxon>Ostreoidea</taxon>
        <taxon>Ostreidae</taxon>
        <taxon>Magallana</taxon>
    </lineage>
</organism>
<evidence type="ECO:0000256" key="1">
    <source>
        <dbReference type="SAM" id="MobiDB-lite"/>
    </source>
</evidence>
<name>A0A8W8LTE4_MAGGI</name>
<protein>
    <submittedName>
        <fullName evidence="2">Uncharacterized protein</fullName>
    </submittedName>
</protein>
<dbReference type="EnsemblMetazoa" id="G29003.1">
    <property type="protein sequence ID" value="G29003.1:cds"/>
    <property type="gene ID" value="G29003"/>
</dbReference>
<proteinExistence type="predicted"/>
<evidence type="ECO:0000313" key="2">
    <source>
        <dbReference type="EnsemblMetazoa" id="G29003.1:cds"/>
    </source>
</evidence>